<evidence type="ECO:0000256" key="1">
    <source>
        <dbReference type="ARBA" id="ARBA00004496"/>
    </source>
</evidence>
<accession>A0A0C9Z2U8</accession>
<keyword evidence="2" id="KW-0813">Transport</keyword>
<dbReference type="GO" id="GO:0006914">
    <property type="term" value="P:autophagy"/>
    <property type="evidence" value="ECO:0007669"/>
    <property type="project" value="TreeGrafter"/>
</dbReference>
<organism evidence="6 7">
    <name type="scientific">Pisolithus microcarpus 441</name>
    <dbReference type="NCBI Taxonomy" id="765257"/>
    <lineage>
        <taxon>Eukaryota</taxon>
        <taxon>Fungi</taxon>
        <taxon>Dikarya</taxon>
        <taxon>Basidiomycota</taxon>
        <taxon>Agaricomycotina</taxon>
        <taxon>Agaricomycetes</taxon>
        <taxon>Agaricomycetidae</taxon>
        <taxon>Boletales</taxon>
        <taxon>Sclerodermatineae</taxon>
        <taxon>Pisolithaceae</taxon>
        <taxon>Pisolithus</taxon>
    </lineage>
</organism>
<evidence type="ECO:0000313" key="7">
    <source>
        <dbReference type="Proteomes" id="UP000054018"/>
    </source>
</evidence>
<feature type="domain" description="CNH" evidence="5">
    <location>
        <begin position="18"/>
        <end position="306"/>
    </location>
</feature>
<gene>
    <name evidence="6" type="ORF">PISMIDRAFT_105648</name>
</gene>
<keyword evidence="3" id="KW-0963">Cytoplasm</keyword>
<dbReference type="Proteomes" id="UP000054018">
    <property type="component" value="Unassembled WGS sequence"/>
</dbReference>
<evidence type="ECO:0000313" key="6">
    <source>
        <dbReference type="EMBL" id="KIK20489.1"/>
    </source>
</evidence>
<dbReference type="GO" id="GO:0005737">
    <property type="term" value="C:cytoplasm"/>
    <property type="evidence" value="ECO:0007669"/>
    <property type="project" value="UniProtKB-SubCell"/>
</dbReference>
<name>A0A0C9Z2U8_9AGAM</name>
<sequence length="342" mass="37163">MSTVPPFVLQPLLSSVDAGQVSCAQALGSEIYVGCTNGSLLRYTLHVGPDNQESYTLSSRQNLPSGKPIDELVLIPSLSRALILSDRQIHIYTIPSLDPLPNAKPIRNVETFAVDHQHLLRPPPSPNEPPARPLPVDFCVIKRTAIAMFSISEERLTYFKAKQEVPFQPGAQLARRIGHYLCVADTENYNVVDMQNAQMFPLLPVNQAGGAAPVKPFISVVSETDFLIMSWTGESTIGIFITGDGDPVRGTLTLPSHPLSVCLDYPNVTALLPDGSIEIHDVETQLLVQVIPPPENGKLPGERVGVVSSTGGYLVPSQEQLDKLRKTKVRLAVHPDSVKLSS</sequence>
<dbReference type="GO" id="GO:0015031">
    <property type="term" value="P:protein transport"/>
    <property type="evidence" value="ECO:0007669"/>
    <property type="project" value="UniProtKB-KW"/>
</dbReference>
<protein>
    <recommendedName>
        <fullName evidence="5">CNH domain-containing protein</fullName>
    </recommendedName>
</protein>
<keyword evidence="7" id="KW-1185">Reference proteome</keyword>
<proteinExistence type="predicted"/>
<dbReference type="InterPro" id="IPR001180">
    <property type="entry name" value="CNH_dom"/>
</dbReference>
<evidence type="ECO:0000256" key="3">
    <source>
        <dbReference type="ARBA" id="ARBA00022490"/>
    </source>
</evidence>
<dbReference type="InterPro" id="IPR032914">
    <property type="entry name" value="Vam6/VPS39/TRAP1"/>
</dbReference>
<dbReference type="PANTHER" id="PTHR12894:SF27">
    <property type="entry name" value="TRANSFORMING GROWTH FACTOR-BETA RECEPTOR-ASSOCIATED PROTEIN 1"/>
    <property type="match status" value="1"/>
</dbReference>
<dbReference type="EMBL" id="KN833764">
    <property type="protein sequence ID" value="KIK20489.1"/>
    <property type="molecule type" value="Genomic_DNA"/>
</dbReference>
<dbReference type="HOGENOM" id="CLU_063262_0_0_1"/>
<evidence type="ECO:0000256" key="4">
    <source>
        <dbReference type="ARBA" id="ARBA00022927"/>
    </source>
</evidence>
<dbReference type="STRING" id="765257.A0A0C9Z2U8"/>
<dbReference type="GO" id="GO:0016020">
    <property type="term" value="C:membrane"/>
    <property type="evidence" value="ECO:0007669"/>
    <property type="project" value="TreeGrafter"/>
</dbReference>
<dbReference type="PROSITE" id="PS50219">
    <property type="entry name" value="CNH"/>
    <property type="match status" value="1"/>
</dbReference>
<evidence type="ECO:0000256" key="2">
    <source>
        <dbReference type="ARBA" id="ARBA00022448"/>
    </source>
</evidence>
<dbReference type="OrthoDB" id="5325112at2759"/>
<comment type="subcellular location">
    <subcellularLocation>
        <location evidence="1">Cytoplasm</location>
    </subcellularLocation>
</comment>
<dbReference type="AlphaFoldDB" id="A0A0C9Z2U8"/>
<keyword evidence="4" id="KW-0653">Protein transport</keyword>
<reference evidence="6 7" key="1">
    <citation type="submission" date="2014-04" db="EMBL/GenBank/DDBJ databases">
        <authorList>
            <consortium name="DOE Joint Genome Institute"/>
            <person name="Kuo A."/>
            <person name="Kohler A."/>
            <person name="Costa M.D."/>
            <person name="Nagy L.G."/>
            <person name="Floudas D."/>
            <person name="Copeland A."/>
            <person name="Barry K.W."/>
            <person name="Cichocki N."/>
            <person name="Veneault-Fourrey C."/>
            <person name="LaButti K."/>
            <person name="Lindquist E.A."/>
            <person name="Lipzen A."/>
            <person name="Lundell T."/>
            <person name="Morin E."/>
            <person name="Murat C."/>
            <person name="Sun H."/>
            <person name="Tunlid A."/>
            <person name="Henrissat B."/>
            <person name="Grigoriev I.V."/>
            <person name="Hibbett D.S."/>
            <person name="Martin F."/>
            <person name="Nordberg H.P."/>
            <person name="Cantor M.N."/>
            <person name="Hua S.X."/>
        </authorList>
    </citation>
    <scope>NUCLEOTIDE SEQUENCE [LARGE SCALE GENOMIC DNA]</scope>
    <source>
        <strain evidence="6 7">441</strain>
    </source>
</reference>
<reference evidence="7" key="2">
    <citation type="submission" date="2015-01" db="EMBL/GenBank/DDBJ databases">
        <title>Evolutionary Origins and Diversification of the Mycorrhizal Mutualists.</title>
        <authorList>
            <consortium name="DOE Joint Genome Institute"/>
            <consortium name="Mycorrhizal Genomics Consortium"/>
            <person name="Kohler A."/>
            <person name="Kuo A."/>
            <person name="Nagy L.G."/>
            <person name="Floudas D."/>
            <person name="Copeland A."/>
            <person name="Barry K.W."/>
            <person name="Cichocki N."/>
            <person name="Veneault-Fourrey C."/>
            <person name="LaButti K."/>
            <person name="Lindquist E.A."/>
            <person name="Lipzen A."/>
            <person name="Lundell T."/>
            <person name="Morin E."/>
            <person name="Murat C."/>
            <person name="Riley R."/>
            <person name="Ohm R."/>
            <person name="Sun H."/>
            <person name="Tunlid A."/>
            <person name="Henrissat B."/>
            <person name="Grigoriev I.V."/>
            <person name="Hibbett D.S."/>
            <person name="Martin F."/>
        </authorList>
    </citation>
    <scope>NUCLEOTIDE SEQUENCE [LARGE SCALE GENOMIC DNA]</scope>
    <source>
        <strain evidence="7">441</strain>
    </source>
</reference>
<dbReference type="GO" id="GO:0034058">
    <property type="term" value="P:endosomal vesicle fusion"/>
    <property type="evidence" value="ECO:0007669"/>
    <property type="project" value="TreeGrafter"/>
</dbReference>
<dbReference type="PANTHER" id="PTHR12894">
    <property type="entry name" value="CNH DOMAIN CONTAINING"/>
    <property type="match status" value="1"/>
</dbReference>
<dbReference type="Pfam" id="PF00780">
    <property type="entry name" value="CNH"/>
    <property type="match status" value="1"/>
</dbReference>
<evidence type="ECO:0000259" key="5">
    <source>
        <dbReference type="PROSITE" id="PS50219"/>
    </source>
</evidence>